<proteinExistence type="predicted"/>
<name>A0A8S1KH45_9CILI</name>
<dbReference type="OrthoDB" id="302556at2759"/>
<dbReference type="AlphaFoldDB" id="A0A8S1KH45"/>
<evidence type="ECO:0000313" key="2">
    <source>
        <dbReference type="Proteomes" id="UP000692954"/>
    </source>
</evidence>
<reference evidence="1" key="1">
    <citation type="submission" date="2021-01" db="EMBL/GenBank/DDBJ databases">
        <authorList>
            <consortium name="Genoscope - CEA"/>
            <person name="William W."/>
        </authorList>
    </citation>
    <scope>NUCLEOTIDE SEQUENCE</scope>
</reference>
<dbReference type="Proteomes" id="UP000692954">
    <property type="component" value="Unassembled WGS sequence"/>
</dbReference>
<gene>
    <name evidence="1" type="ORF">PSON_ATCC_30995.1.T0080301</name>
</gene>
<evidence type="ECO:0000313" key="1">
    <source>
        <dbReference type="EMBL" id="CAD8054448.1"/>
    </source>
</evidence>
<sequence length="279" mass="33453">MSIQRPPTSTTRDVSTSVFGQSHIEWHSPNKDLEWNQEKYMRQVNEIIIEQSESPIQEKQKQIKAQQYQLITFAELIQRFRLSEGYYSVRNKSKCSCYGFSSTISTTEQVKQKFIQLGMDQLNLQNEFHRNTVYSIHYLLNNTEKPNENQLKMISKYSSKYFQLMQFLSCLEFETPLFQTLYKESGELLIQLVINVGQMVFEQLLSNKLNKLIQKEQSHLFHNILRNYQSSLIFHIYKEIKKSNQSLQILIKQYEKSDPNFYYYWYIQQKQYNNNLFSD</sequence>
<dbReference type="EMBL" id="CAJJDN010000008">
    <property type="protein sequence ID" value="CAD8054448.1"/>
    <property type="molecule type" value="Genomic_DNA"/>
</dbReference>
<protein>
    <submittedName>
        <fullName evidence="1">Uncharacterized protein</fullName>
    </submittedName>
</protein>
<keyword evidence="2" id="KW-1185">Reference proteome</keyword>
<organism evidence="1 2">
    <name type="scientific">Paramecium sonneborni</name>
    <dbReference type="NCBI Taxonomy" id="65129"/>
    <lineage>
        <taxon>Eukaryota</taxon>
        <taxon>Sar</taxon>
        <taxon>Alveolata</taxon>
        <taxon>Ciliophora</taxon>
        <taxon>Intramacronucleata</taxon>
        <taxon>Oligohymenophorea</taxon>
        <taxon>Peniculida</taxon>
        <taxon>Parameciidae</taxon>
        <taxon>Paramecium</taxon>
    </lineage>
</organism>
<comment type="caution">
    <text evidence="1">The sequence shown here is derived from an EMBL/GenBank/DDBJ whole genome shotgun (WGS) entry which is preliminary data.</text>
</comment>
<accession>A0A8S1KH45</accession>